<feature type="transmembrane region" description="Helical" evidence="7">
    <location>
        <begin position="198"/>
        <end position="216"/>
    </location>
</feature>
<feature type="region of interest" description="Disordered" evidence="6">
    <location>
        <begin position="1"/>
        <end position="32"/>
    </location>
</feature>
<evidence type="ECO:0000256" key="5">
    <source>
        <dbReference type="ARBA" id="ARBA00023136"/>
    </source>
</evidence>
<evidence type="ECO:0000256" key="2">
    <source>
        <dbReference type="ARBA" id="ARBA00022475"/>
    </source>
</evidence>
<keyword evidence="4 7" id="KW-1133">Transmembrane helix</keyword>
<feature type="transmembrane region" description="Helical" evidence="7">
    <location>
        <begin position="63"/>
        <end position="82"/>
    </location>
</feature>
<organism evidence="8 9">
    <name type="scientific">Desulfocicer vacuolatum DSM 3385</name>
    <dbReference type="NCBI Taxonomy" id="1121400"/>
    <lineage>
        <taxon>Bacteria</taxon>
        <taxon>Pseudomonadati</taxon>
        <taxon>Thermodesulfobacteriota</taxon>
        <taxon>Desulfobacteria</taxon>
        <taxon>Desulfobacterales</taxon>
        <taxon>Desulfobacteraceae</taxon>
        <taxon>Desulfocicer</taxon>
    </lineage>
</organism>
<dbReference type="CDD" id="cd06581">
    <property type="entry name" value="TM_PBP1_LivM_like"/>
    <property type="match status" value="1"/>
</dbReference>
<evidence type="ECO:0000313" key="9">
    <source>
        <dbReference type="Proteomes" id="UP000192418"/>
    </source>
</evidence>
<feature type="transmembrane region" description="Helical" evidence="7">
    <location>
        <begin position="143"/>
        <end position="161"/>
    </location>
</feature>
<evidence type="ECO:0000256" key="3">
    <source>
        <dbReference type="ARBA" id="ARBA00022692"/>
    </source>
</evidence>
<dbReference type="RefSeq" id="WP_084069996.1">
    <property type="nucleotide sequence ID" value="NZ_FWXY01000015.1"/>
</dbReference>
<feature type="transmembrane region" description="Helical" evidence="7">
    <location>
        <begin position="285"/>
        <end position="307"/>
    </location>
</feature>
<dbReference type="OrthoDB" id="9780757at2"/>
<sequence length="370" mass="40091">MTGNETLAPLDNSSGSNAGPLSVSGSKVTDQGVNPRKKFETISLAALLLIAFGLPLVMRSPTYLHIVILIYFYAYLTSSWNMVGGFAGVLPLGHSVFIGVGAYTSTILSLQYGISPWIGMLVGGVLSMGIGVLIGLPTFKMRGAYFALATIAFAEGMRVMVENLDFLGPFNLNGPRGLQIPPLNFGFLNFMFKGKEPYYYIILIMLIGVLVLTWIISRSKLGYYLNAGGEEPEAAMALGVNVARAKLIAMAMSSFLTALAGTFYAQFSLFIHPKSIISLDLSFEIAFIALIGGRGSIAGPLLGALLLRPVSDFSRIYFGDVFPGLHLVIFGVILILVMIYQPRGIQEPLTRAYNRFIDRLSKEEQAKEVS</sequence>
<proteinExistence type="predicted"/>
<name>A0A1W2D2C0_9BACT</name>
<evidence type="ECO:0000256" key="1">
    <source>
        <dbReference type="ARBA" id="ARBA00004651"/>
    </source>
</evidence>
<dbReference type="STRING" id="1121400.SAMN02746065_11516"/>
<dbReference type="Pfam" id="PF02653">
    <property type="entry name" value="BPD_transp_2"/>
    <property type="match status" value="1"/>
</dbReference>
<dbReference type="Proteomes" id="UP000192418">
    <property type="component" value="Unassembled WGS sequence"/>
</dbReference>
<dbReference type="AlphaFoldDB" id="A0A1W2D2C0"/>
<dbReference type="EMBL" id="FWXY01000015">
    <property type="protein sequence ID" value="SMC91745.1"/>
    <property type="molecule type" value="Genomic_DNA"/>
</dbReference>
<dbReference type="GO" id="GO:0015658">
    <property type="term" value="F:branched-chain amino acid transmembrane transporter activity"/>
    <property type="evidence" value="ECO:0007669"/>
    <property type="project" value="InterPro"/>
</dbReference>
<reference evidence="8 9" key="1">
    <citation type="submission" date="2017-04" db="EMBL/GenBank/DDBJ databases">
        <authorList>
            <person name="Afonso C.L."/>
            <person name="Miller P.J."/>
            <person name="Scott M.A."/>
            <person name="Spackman E."/>
            <person name="Goraichik I."/>
            <person name="Dimitrov K.M."/>
            <person name="Suarez D.L."/>
            <person name="Swayne D.E."/>
        </authorList>
    </citation>
    <scope>NUCLEOTIDE SEQUENCE [LARGE SCALE GENOMIC DNA]</scope>
    <source>
        <strain evidence="8 9">DSM 3385</strain>
    </source>
</reference>
<dbReference type="InterPro" id="IPR001851">
    <property type="entry name" value="ABC_transp_permease"/>
</dbReference>
<feature type="transmembrane region" description="Helical" evidence="7">
    <location>
        <begin position="247"/>
        <end position="265"/>
    </location>
</feature>
<evidence type="ECO:0000256" key="6">
    <source>
        <dbReference type="SAM" id="MobiDB-lite"/>
    </source>
</evidence>
<evidence type="ECO:0000256" key="4">
    <source>
        <dbReference type="ARBA" id="ARBA00022989"/>
    </source>
</evidence>
<keyword evidence="5 7" id="KW-0472">Membrane</keyword>
<dbReference type="PANTHER" id="PTHR30482:SF10">
    <property type="entry name" value="HIGH-AFFINITY BRANCHED-CHAIN AMINO ACID TRANSPORT PROTEIN BRAE"/>
    <property type="match status" value="1"/>
</dbReference>
<protein>
    <submittedName>
        <fullName evidence="8">Amino acid/amide ABC transporter membrane protein 2, HAAT family</fullName>
    </submittedName>
</protein>
<dbReference type="InterPro" id="IPR043428">
    <property type="entry name" value="LivM-like"/>
</dbReference>
<accession>A0A1W2D2C0</accession>
<gene>
    <name evidence="8" type="ORF">SAMN02746065_11516</name>
</gene>
<keyword evidence="2" id="KW-1003">Cell membrane</keyword>
<feature type="transmembrane region" description="Helical" evidence="7">
    <location>
        <begin position="319"/>
        <end position="340"/>
    </location>
</feature>
<dbReference type="GO" id="GO:0005886">
    <property type="term" value="C:plasma membrane"/>
    <property type="evidence" value="ECO:0007669"/>
    <property type="project" value="UniProtKB-SubCell"/>
</dbReference>
<feature type="transmembrane region" description="Helical" evidence="7">
    <location>
        <begin position="114"/>
        <end position="136"/>
    </location>
</feature>
<evidence type="ECO:0000256" key="7">
    <source>
        <dbReference type="SAM" id="Phobius"/>
    </source>
</evidence>
<feature type="transmembrane region" description="Helical" evidence="7">
    <location>
        <begin position="89"/>
        <end position="108"/>
    </location>
</feature>
<evidence type="ECO:0000313" key="8">
    <source>
        <dbReference type="EMBL" id="SMC91745.1"/>
    </source>
</evidence>
<comment type="subcellular location">
    <subcellularLocation>
        <location evidence="1">Cell membrane</location>
        <topology evidence="1">Multi-pass membrane protein</topology>
    </subcellularLocation>
</comment>
<keyword evidence="3 7" id="KW-0812">Transmembrane</keyword>
<dbReference type="PANTHER" id="PTHR30482">
    <property type="entry name" value="HIGH-AFFINITY BRANCHED-CHAIN AMINO ACID TRANSPORT SYSTEM PERMEASE"/>
    <property type="match status" value="1"/>
</dbReference>
<keyword evidence="9" id="KW-1185">Reference proteome</keyword>